<reference evidence="1" key="2">
    <citation type="submission" date="2020-09" db="EMBL/GenBank/DDBJ databases">
        <authorList>
            <person name="Sun Q."/>
            <person name="Ohkuma M."/>
        </authorList>
    </citation>
    <scope>NUCLEOTIDE SEQUENCE</scope>
    <source>
        <strain evidence="1">JCM 3131</strain>
    </source>
</reference>
<proteinExistence type="predicted"/>
<accession>A0A918BJX0</accession>
<evidence type="ECO:0000313" key="2">
    <source>
        <dbReference type="Proteomes" id="UP000620156"/>
    </source>
</evidence>
<reference evidence="1" key="1">
    <citation type="journal article" date="2014" name="Int. J. Syst. Evol. Microbiol.">
        <title>Complete genome sequence of Corynebacterium casei LMG S-19264T (=DSM 44701T), isolated from a smear-ripened cheese.</title>
        <authorList>
            <consortium name="US DOE Joint Genome Institute (JGI-PGF)"/>
            <person name="Walter F."/>
            <person name="Albersmeier A."/>
            <person name="Kalinowski J."/>
            <person name="Ruckert C."/>
        </authorList>
    </citation>
    <scope>NUCLEOTIDE SEQUENCE</scope>
    <source>
        <strain evidence="1">JCM 3131</strain>
    </source>
</reference>
<gene>
    <name evidence="1" type="ORF">GCM10010145_49950</name>
</gene>
<dbReference type="EMBL" id="BMQK01000013">
    <property type="protein sequence ID" value="GGQ74303.1"/>
    <property type="molecule type" value="Genomic_DNA"/>
</dbReference>
<dbReference type="AlphaFoldDB" id="A0A918BJX0"/>
<comment type="caution">
    <text evidence="1">The sequence shown here is derived from an EMBL/GenBank/DDBJ whole genome shotgun (WGS) entry which is preliminary data.</text>
</comment>
<sequence length="62" mass="6624">MMPEHAPNTRVCRECDGFATATISTGARHRDGTRATLTVACPACKGTGRTHRTTPALQRAGR</sequence>
<name>A0A918BJX0_9ACTN</name>
<protein>
    <submittedName>
        <fullName evidence="1">Uncharacterized protein</fullName>
    </submittedName>
</protein>
<dbReference type="Proteomes" id="UP000620156">
    <property type="component" value="Unassembled WGS sequence"/>
</dbReference>
<evidence type="ECO:0000313" key="1">
    <source>
        <dbReference type="EMBL" id="GGQ74303.1"/>
    </source>
</evidence>
<keyword evidence="2" id="KW-1185">Reference proteome</keyword>
<organism evidence="1 2">
    <name type="scientific">Streptomyces ruber</name>
    <dbReference type="NCBI Taxonomy" id="83378"/>
    <lineage>
        <taxon>Bacteria</taxon>
        <taxon>Bacillati</taxon>
        <taxon>Actinomycetota</taxon>
        <taxon>Actinomycetes</taxon>
        <taxon>Kitasatosporales</taxon>
        <taxon>Streptomycetaceae</taxon>
        <taxon>Streptomyces</taxon>
    </lineage>
</organism>